<dbReference type="GO" id="GO:0046872">
    <property type="term" value="F:metal ion binding"/>
    <property type="evidence" value="ECO:0007669"/>
    <property type="project" value="UniProtKB-KW"/>
</dbReference>
<dbReference type="PANTHER" id="PTHR36206">
    <property type="entry name" value="ASPERCRYPTIN BIOSYNTHESIS CLUSTER-SPECIFIC TRANSCRIPTION REGULATOR ATNN-RELATED"/>
    <property type="match status" value="1"/>
</dbReference>
<evidence type="ECO:0000256" key="5">
    <source>
        <dbReference type="ARBA" id="ARBA00023163"/>
    </source>
</evidence>
<dbReference type="GeneID" id="31006193"/>
<sequence length="337" mass="38388">MENMRKIFARLQSQSLTLTRADMDHPAKDHREIPVTPHISIDVPGSFASIAEARDYFESIYQICVHHYPRIMQSTPAVEAPNMSTYLIQQYGALFHKWRTALVHFEESRGESLTTKERIGLKLLHIHKNNTMMYYEYARSSEAALFSKETMPFSWDDHNRQFEEIVSLAASVIETSYDASPFNHSNEGRIRPSFSLDNGVVGPLYNVATLCRDPFIRRRAVDLLRSARRQEGIFNSDLCAIVAEKIISIEETAAEKVILDYQSDLLSLESIISNKKLEKPGSEITKSSGIPNTVRLTYAYPKFDIFKKQMFLTIGQSMKADINIPLPAMSFLVDVPN</sequence>
<keyword evidence="1" id="KW-0479">Metal-binding</keyword>
<reference evidence="7 8" key="1">
    <citation type="submission" date="2015-06" db="EMBL/GenBank/DDBJ databases">
        <title>Talaromyces atroroseus IBT 11181 draft genome.</title>
        <authorList>
            <person name="Rasmussen K.B."/>
            <person name="Rasmussen S."/>
            <person name="Petersen B."/>
            <person name="Sicheritz-Ponten T."/>
            <person name="Mortensen U.H."/>
            <person name="Thrane U."/>
        </authorList>
    </citation>
    <scope>NUCLEOTIDE SEQUENCE [LARGE SCALE GENOMIC DNA]</scope>
    <source>
        <strain evidence="7 8">IBT 11181</strain>
    </source>
</reference>
<dbReference type="PANTHER" id="PTHR36206:SF12">
    <property type="entry name" value="ASPERCRYPTIN BIOSYNTHESIS CLUSTER-SPECIFIC TRANSCRIPTION REGULATOR ATNN-RELATED"/>
    <property type="match status" value="1"/>
</dbReference>
<keyword evidence="5" id="KW-0804">Transcription</keyword>
<dbReference type="Proteomes" id="UP000214365">
    <property type="component" value="Unassembled WGS sequence"/>
</dbReference>
<protein>
    <submittedName>
        <fullName evidence="7">Uncharacterized protein</fullName>
    </submittedName>
</protein>
<name>A0A225AL08_TALAT</name>
<evidence type="ECO:0000256" key="2">
    <source>
        <dbReference type="ARBA" id="ARBA00022833"/>
    </source>
</evidence>
<evidence type="ECO:0000313" key="7">
    <source>
        <dbReference type="EMBL" id="OKL57928.1"/>
    </source>
</evidence>
<dbReference type="OrthoDB" id="2593732at2759"/>
<organism evidence="7 8">
    <name type="scientific">Talaromyces atroroseus</name>
    <dbReference type="NCBI Taxonomy" id="1441469"/>
    <lineage>
        <taxon>Eukaryota</taxon>
        <taxon>Fungi</taxon>
        <taxon>Dikarya</taxon>
        <taxon>Ascomycota</taxon>
        <taxon>Pezizomycotina</taxon>
        <taxon>Eurotiomycetes</taxon>
        <taxon>Eurotiomycetidae</taxon>
        <taxon>Eurotiales</taxon>
        <taxon>Trichocomaceae</taxon>
        <taxon>Talaromyces</taxon>
        <taxon>Talaromyces sect. Trachyspermi</taxon>
    </lineage>
</organism>
<dbReference type="AlphaFoldDB" id="A0A225AL08"/>
<keyword evidence="4" id="KW-0238">DNA-binding</keyword>
<keyword evidence="8" id="KW-1185">Reference proteome</keyword>
<dbReference type="RefSeq" id="XP_020118049.1">
    <property type="nucleotide sequence ID" value="XM_020269212.1"/>
</dbReference>
<keyword evidence="2" id="KW-0862">Zinc</keyword>
<dbReference type="EMBL" id="LFMY01000010">
    <property type="protein sequence ID" value="OKL57928.1"/>
    <property type="molecule type" value="Genomic_DNA"/>
</dbReference>
<accession>A0A225AL08</accession>
<gene>
    <name evidence="7" type="ORF">UA08_06438</name>
</gene>
<evidence type="ECO:0000256" key="6">
    <source>
        <dbReference type="ARBA" id="ARBA00023242"/>
    </source>
</evidence>
<dbReference type="InterPro" id="IPR052360">
    <property type="entry name" value="Transcr_Regulatory_Proteins"/>
</dbReference>
<comment type="caution">
    <text evidence="7">The sequence shown here is derived from an EMBL/GenBank/DDBJ whole genome shotgun (WGS) entry which is preliminary data.</text>
</comment>
<evidence type="ECO:0000256" key="1">
    <source>
        <dbReference type="ARBA" id="ARBA00022723"/>
    </source>
</evidence>
<evidence type="ECO:0000256" key="4">
    <source>
        <dbReference type="ARBA" id="ARBA00023125"/>
    </source>
</evidence>
<evidence type="ECO:0000256" key="3">
    <source>
        <dbReference type="ARBA" id="ARBA00023015"/>
    </source>
</evidence>
<dbReference type="GO" id="GO:0003677">
    <property type="term" value="F:DNA binding"/>
    <property type="evidence" value="ECO:0007669"/>
    <property type="project" value="UniProtKB-KW"/>
</dbReference>
<keyword evidence="6" id="KW-0539">Nucleus</keyword>
<evidence type="ECO:0000313" key="8">
    <source>
        <dbReference type="Proteomes" id="UP000214365"/>
    </source>
</evidence>
<proteinExistence type="predicted"/>
<keyword evidence="3" id="KW-0805">Transcription regulation</keyword>